<dbReference type="EnsemblPlants" id="Kaladp0058s0231.2.v1.1">
    <property type="protein sequence ID" value="Kaladp0058s0231.2.v1.1"/>
    <property type="gene ID" value="Kaladp0058s0231.v1.1"/>
</dbReference>
<evidence type="ECO:0000256" key="3">
    <source>
        <dbReference type="ARBA" id="ARBA00023602"/>
    </source>
</evidence>
<dbReference type="PANTHER" id="PTHR46035:SF1">
    <property type="entry name" value="TETRATRICOPEPTIDE REPEAT PROTEIN 4"/>
    <property type="match status" value="1"/>
</dbReference>
<evidence type="ECO:0000256" key="1">
    <source>
        <dbReference type="ARBA" id="ARBA00022737"/>
    </source>
</evidence>
<dbReference type="Gene3D" id="1.25.40.10">
    <property type="entry name" value="Tetratricopeptide repeat domain"/>
    <property type="match status" value="1"/>
</dbReference>
<dbReference type="CDD" id="cd21377">
    <property type="entry name" value="CTWD_Cns1-like"/>
    <property type="match status" value="1"/>
</dbReference>
<dbReference type="InterPro" id="IPR044059">
    <property type="entry name" value="Csn1/TTC4_wheel"/>
</dbReference>
<feature type="coiled-coil region" evidence="4">
    <location>
        <begin position="141"/>
        <end position="170"/>
    </location>
</feature>
<evidence type="ECO:0000256" key="2">
    <source>
        <dbReference type="ARBA" id="ARBA00022803"/>
    </source>
</evidence>
<keyword evidence="1" id="KW-0677">Repeat</keyword>
<dbReference type="GO" id="GO:0006457">
    <property type="term" value="P:protein folding"/>
    <property type="evidence" value="ECO:0007669"/>
    <property type="project" value="TreeGrafter"/>
</dbReference>
<dbReference type="GO" id="GO:0030544">
    <property type="term" value="F:Hsp70 protein binding"/>
    <property type="evidence" value="ECO:0007669"/>
    <property type="project" value="TreeGrafter"/>
</dbReference>
<accession>A0A7N0U8Y5</accession>
<dbReference type="OMA" id="WRAAQCA"/>
<keyword evidence="4" id="KW-0175">Coiled coil</keyword>
<comment type="similarity">
    <text evidence="3">Belongs to the TTC4 family.</text>
</comment>
<dbReference type="SUPFAM" id="SSF48452">
    <property type="entry name" value="TPR-like"/>
    <property type="match status" value="1"/>
</dbReference>
<organism evidence="6 7">
    <name type="scientific">Kalanchoe fedtschenkoi</name>
    <name type="common">Lavender scallops</name>
    <name type="synonym">South American air plant</name>
    <dbReference type="NCBI Taxonomy" id="63787"/>
    <lineage>
        <taxon>Eukaryota</taxon>
        <taxon>Viridiplantae</taxon>
        <taxon>Streptophyta</taxon>
        <taxon>Embryophyta</taxon>
        <taxon>Tracheophyta</taxon>
        <taxon>Spermatophyta</taxon>
        <taxon>Magnoliopsida</taxon>
        <taxon>eudicotyledons</taxon>
        <taxon>Gunneridae</taxon>
        <taxon>Pentapetalae</taxon>
        <taxon>Saxifragales</taxon>
        <taxon>Crassulaceae</taxon>
        <taxon>Kalanchoe</taxon>
    </lineage>
</organism>
<dbReference type="EnsemblPlants" id="Kaladp0058s0231.4.v1.1">
    <property type="protein sequence ID" value="Kaladp0058s0231.4.v1.1"/>
    <property type="gene ID" value="Kaladp0058s0231.v1.1"/>
</dbReference>
<proteinExistence type="inferred from homology"/>
<dbReference type="Gramene" id="Kaladp0058s0231.1.v1.1">
    <property type="protein sequence ID" value="Kaladp0058s0231.1.v1.1"/>
    <property type="gene ID" value="Kaladp0058s0231.v1.1"/>
</dbReference>
<dbReference type="Gramene" id="Kaladp0058s0231.2.v1.1">
    <property type="protein sequence ID" value="Kaladp0058s0231.2.v1.1"/>
    <property type="gene ID" value="Kaladp0058s0231.v1.1"/>
</dbReference>
<reference evidence="6" key="1">
    <citation type="submission" date="2021-01" db="UniProtKB">
        <authorList>
            <consortium name="EnsemblPlants"/>
        </authorList>
    </citation>
    <scope>IDENTIFICATION</scope>
</reference>
<dbReference type="EnsemblPlants" id="Kaladp0058s0231.1.v1.1">
    <property type="protein sequence ID" value="Kaladp0058s0231.1.v1.1"/>
    <property type="gene ID" value="Kaladp0058s0231.v1.1"/>
</dbReference>
<evidence type="ECO:0000259" key="5">
    <source>
        <dbReference type="Pfam" id="PF18972"/>
    </source>
</evidence>
<dbReference type="Proteomes" id="UP000594263">
    <property type="component" value="Unplaced"/>
</dbReference>
<name>A0A7N0U8Y5_KALFE</name>
<dbReference type="AlphaFoldDB" id="A0A7N0U8Y5"/>
<evidence type="ECO:0000313" key="6">
    <source>
        <dbReference type="EnsemblPlants" id="Kaladp0058s0231.2.v1.1"/>
    </source>
</evidence>
<dbReference type="GO" id="GO:0051879">
    <property type="term" value="F:Hsp90 protein binding"/>
    <property type="evidence" value="ECO:0007669"/>
    <property type="project" value="EnsemblPlants"/>
</dbReference>
<feature type="domain" description="Cns1/TTC4 wheel" evidence="5">
    <location>
        <begin position="200"/>
        <end position="267"/>
    </location>
</feature>
<dbReference type="InterPro" id="IPR011990">
    <property type="entry name" value="TPR-like_helical_dom_sf"/>
</dbReference>
<sequence length="365" mass="40956">MALWMEAGSQPTTEKELADIEAIQAIKESAALELKEKGNEFVKMGKKHYSDAIDCYTRAINQNALTGSEASAVFANRAHVNLLLGNYRRALTDAQESIKLSSTNVKAYYRAVKAALALGLLSDAMSYCEKGIEHDPSNGEMKKLLKNIELKKSESERHKLQVAKAVEEAELLVSAFESRGYKIGKAAYQELTGLRKPVLDKSDILHWPVLLLYAEVMSSDFIEDFCETDMFSDHLDIMFSESSPPLPWDANHHYTREAIELYYEAGSGVELEKKNLMPYLLQGTVASNLEDFTSDEKNDSKISEHTLPEGGGSKKWVKVNERRTLHEVLKAPDFIIPGIPVFYVVSRNSTTFYKEFKAGKWMPPA</sequence>
<dbReference type="InterPro" id="IPR019734">
    <property type="entry name" value="TPR_rpt"/>
</dbReference>
<dbReference type="GO" id="GO:0005829">
    <property type="term" value="C:cytosol"/>
    <property type="evidence" value="ECO:0007669"/>
    <property type="project" value="TreeGrafter"/>
</dbReference>
<keyword evidence="2" id="KW-0802">TPR repeat</keyword>
<dbReference type="PANTHER" id="PTHR46035">
    <property type="entry name" value="TETRATRICOPEPTIDE REPEAT PROTEIN 4"/>
    <property type="match status" value="1"/>
</dbReference>
<dbReference type="GO" id="GO:0005634">
    <property type="term" value="C:nucleus"/>
    <property type="evidence" value="ECO:0007669"/>
    <property type="project" value="TreeGrafter"/>
</dbReference>
<protein>
    <recommendedName>
        <fullName evidence="5">Cns1/TTC4 wheel domain-containing protein</fullName>
    </recommendedName>
</protein>
<keyword evidence="7" id="KW-1185">Reference proteome</keyword>
<evidence type="ECO:0000256" key="4">
    <source>
        <dbReference type="SAM" id="Coils"/>
    </source>
</evidence>
<evidence type="ECO:0000313" key="7">
    <source>
        <dbReference type="Proteomes" id="UP000594263"/>
    </source>
</evidence>
<dbReference type="Gramene" id="Kaladp0058s0231.4.v1.1">
    <property type="protein sequence ID" value="Kaladp0058s0231.4.v1.1"/>
    <property type="gene ID" value="Kaladp0058s0231.v1.1"/>
</dbReference>
<dbReference type="SMART" id="SM00028">
    <property type="entry name" value="TPR"/>
    <property type="match status" value="3"/>
</dbReference>
<dbReference type="Pfam" id="PF18972">
    <property type="entry name" value="Wheel"/>
    <property type="match status" value="1"/>
</dbReference>